<dbReference type="PANTHER" id="PTHR43143">
    <property type="entry name" value="METALLOPHOSPHOESTERASE, CALCINEURIN SUPERFAMILY"/>
    <property type="match status" value="1"/>
</dbReference>
<dbReference type="EMBL" id="BSDE01000006">
    <property type="protein sequence ID" value="GLH74333.1"/>
    <property type="molecule type" value="Genomic_DNA"/>
</dbReference>
<dbReference type="Gene3D" id="3.60.21.10">
    <property type="match status" value="1"/>
</dbReference>
<reference evidence="2 3" key="1">
    <citation type="journal article" date="2023" name="Antonie Van Leeuwenhoek">
        <title>Mesoterricola silvestris gen. nov., sp. nov., Mesoterricola sediminis sp. nov., Geothrix oryzae sp. nov., Geothrix edaphica sp. nov., Geothrix rubra sp. nov., and Geothrix limicola sp. nov., six novel members of Acidobacteriota isolated from soils.</title>
        <authorList>
            <person name="Itoh H."/>
            <person name="Sugisawa Y."/>
            <person name="Mise K."/>
            <person name="Xu Z."/>
            <person name="Kuniyasu M."/>
            <person name="Ushijima N."/>
            <person name="Kawano K."/>
            <person name="Kobayashi E."/>
            <person name="Shiratori Y."/>
            <person name="Masuda Y."/>
            <person name="Senoo K."/>
        </authorList>
    </citation>
    <scope>NUCLEOTIDE SEQUENCE [LARGE SCALE GENOMIC DNA]</scope>
    <source>
        <strain evidence="2 3">Red804</strain>
    </source>
</reference>
<dbReference type="InterPro" id="IPR029052">
    <property type="entry name" value="Metallo-depent_PP-like"/>
</dbReference>
<protein>
    <submittedName>
        <fullName evidence="2">Serine/threonine protein phosphatase</fullName>
    </submittedName>
</protein>
<evidence type="ECO:0000313" key="2">
    <source>
        <dbReference type="EMBL" id="GLH74333.1"/>
    </source>
</evidence>
<dbReference type="InterPro" id="IPR006311">
    <property type="entry name" value="TAT_signal"/>
</dbReference>
<dbReference type="Pfam" id="PF00149">
    <property type="entry name" value="Metallophos"/>
    <property type="match status" value="1"/>
</dbReference>
<feature type="domain" description="Calcineurin-like phosphoesterase" evidence="1">
    <location>
        <begin position="45"/>
        <end position="233"/>
    </location>
</feature>
<dbReference type="SUPFAM" id="SSF56300">
    <property type="entry name" value="Metallo-dependent phosphatases"/>
    <property type="match status" value="1"/>
</dbReference>
<comment type="caution">
    <text evidence="2">The sequence shown here is derived from an EMBL/GenBank/DDBJ whole genome shotgun (WGS) entry which is preliminary data.</text>
</comment>
<name>A0ABQ5QI16_9BACT</name>
<accession>A0ABQ5QI16</accession>
<proteinExistence type="predicted"/>
<organism evidence="2 3">
    <name type="scientific">Geothrix limicola</name>
    <dbReference type="NCBI Taxonomy" id="2927978"/>
    <lineage>
        <taxon>Bacteria</taxon>
        <taxon>Pseudomonadati</taxon>
        <taxon>Acidobacteriota</taxon>
        <taxon>Holophagae</taxon>
        <taxon>Holophagales</taxon>
        <taxon>Holophagaceae</taxon>
        <taxon>Geothrix</taxon>
    </lineage>
</organism>
<dbReference type="InterPro" id="IPR004843">
    <property type="entry name" value="Calcineurin-like_PHP"/>
</dbReference>
<keyword evidence="3" id="KW-1185">Reference proteome</keyword>
<dbReference type="PROSITE" id="PS51318">
    <property type="entry name" value="TAT"/>
    <property type="match status" value="1"/>
</dbReference>
<evidence type="ECO:0000313" key="3">
    <source>
        <dbReference type="Proteomes" id="UP001165069"/>
    </source>
</evidence>
<evidence type="ECO:0000259" key="1">
    <source>
        <dbReference type="Pfam" id="PF00149"/>
    </source>
</evidence>
<dbReference type="PANTHER" id="PTHR43143:SF6">
    <property type="entry name" value="BLL3016 PROTEIN"/>
    <property type="match status" value="1"/>
</dbReference>
<dbReference type="RefSeq" id="WP_285576489.1">
    <property type="nucleotide sequence ID" value="NZ_BSDE01000006.1"/>
</dbReference>
<dbReference type="Proteomes" id="UP001165069">
    <property type="component" value="Unassembled WGS sequence"/>
</dbReference>
<gene>
    <name evidence="2" type="ORF">GETHLI_28350</name>
</gene>
<sequence>MSSQMDRLTFIKALGIGGAVFATGLPGFAETLGSPAQAKASDFYFVQLTDTHWGFEGAKANPDATGTLPKAIDAVNALDPQPDFVIFTGDLTHITTDPAQRRKRMAEFKAQAARLRAPQIRYLPGEHDAGDDHSEAFREAFGPSRYAFTHKGIHFIALDNVSQEGSILGEEQLRWFAAELDRVPKEAPLVIFTHRPLFDLYPDWDWTTTDGAKALDLMKAHRFVTVFYGHIHQEHHHTTGHIQHHAATSLIFPLPAPGSVPKRAPVPWDPEHPYRGLGFRQIHAQPKHVKEDQLALSEKALADSLKTAGTHA</sequence>
<dbReference type="InterPro" id="IPR051918">
    <property type="entry name" value="STPP_CPPED1"/>
</dbReference>